<organism evidence="1 2">
    <name type="scientific">Methylocaldum szegediense</name>
    <dbReference type="NCBI Taxonomy" id="73780"/>
    <lineage>
        <taxon>Bacteria</taxon>
        <taxon>Pseudomonadati</taxon>
        <taxon>Pseudomonadota</taxon>
        <taxon>Gammaproteobacteria</taxon>
        <taxon>Methylococcales</taxon>
        <taxon>Methylococcaceae</taxon>
        <taxon>Methylocaldum</taxon>
    </lineage>
</organism>
<name>A0ABN8WWL5_9GAMM</name>
<gene>
    <name evidence="1" type="ORF">MSZNOR_0150</name>
</gene>
<dbReference type="Proteomes" id="UP001162030">
    <property type="component" value="Chromosome"/>
</dbReference>
<evidence type="ECO:0000313" key="1">
    <source>
        <dbReference type="EMBL" id="CAI8724119.1"/>
    </source>
</evidence>
<reference evidence="1 2" key="1">
    <citation type="submission" date="2023-03" db="EMBL/GenBank/DDBJ databases">
        <authorList>
            <person name="Pearce D."/>
        </authorList>
    </citation>
    <scope>NUCLEOTIDE SEQUENCE [LARGE SCALE GENOMIC DNA]</scope>
    <source>
        <strain evidence="1">Msz</strain>
    </source>
</reference>
<protein>
    <submittedName>
        <fullName evidence="1">Uncharacterized protein</fullName>
    </submittedName>
</protein>
<accession>A0ABN8WWL5</accession>
<keyword evidence="2" id="KW-1185">Reference proteome</keyword>
<evidence type="ECO:0000313" key="2">
    <source>
        <dbReference type="Proteomes" id="UP001162030"/>
    </source>
</evidence>
<dbReference type="EMBL" id="OX458333">
    <property type="protein sequence ID" value="CAI8724119.1"/>
    <property type="molecule type" value="Genomic_DNA"/>
</dbReference>
<sequence>MDFGNIRIALSAAAFPHPNPSPRGGAAKLLLPLGDGLGIRVWRFSGGIQLLDIGSIHRGVLHAIPGIHIGSVERNPRHAPGH</sequence>
<proteinExistence type="predicted"/>